<reference evidence="2" key="1">
    <citation type="submission" date="2017-09" db="EMBL/GenBank/DDBJ databases">
        <title>FDA dAtabase for Regulatory Grade micrObial Sequences (FDA-ARGOS): Supporting development and validation of Infectious Disease Dx tests.</title>
        <authorList>
            <person name="Minogue T."/>
            <person name="Wolcott M."/>
            <person name="Wasieloski L."/>
            <person name="Aguilar W."/>
            <person name="Moore D."/>
            <person name="Tallon L."/>
            <person name="Sadzewicz L."/>
            <person name="Ott S."/>
            <person name="Zhao X."/>
            <person name="Nagaraj S."/>
            <person name="Vavikolanu K."/>
            <person name="Aluvathingal J."/>
            <person name="Nadendla S."/>
            <person name="Sichtig H."/>
        </authorList>
    </citation>
    <scope>NUCLEOTIDE SEQUENCE [LARGE SCALE GENOMIC DNA]</scope>
    <source>
        <strain evidence="2">FDAARGOS_390</strain>
    </source>
</reference>
<dbReference type="PANTHER" id="PTHR34069:SF2">
    <property type="entry name" value="BETA-KETOACYL-[ACYL-CARRIER-PROTEIN] SYNTHASE III"/>
    <property type="match status" value="1"/>
</dbReference>
<comment type="caution">
    <text evidence="1">The sequence shown here is derived from an EMBL/GenBank/DDBJ whole genome shotgun (WGS) entry which is preliminary data.</text>
</comment>
<evidence type="ECO:0000313" key="2">
    <source>
        <dbReference type="Proteomes" id="UP000220629"/>
    </source>
</evidence>
<dbReference type="AlphaFoldDB" id="A0A2A7SJ15"/>
<dbReference type="EMBL" id="PDDY01000001">
    <property type="protein sequence ID" value="PEH43531.1"/>
    <property type="molecule type" value="Genomic_DNA"/>
</dbReference>
<sequence>MTSVSGAADFWTGIEACAYELPGEPVDIEQWAAERDYPAQRAATIARSGSRYFHMALDIGETELAIAAVGKLIETAGIAAADIGAIVHVHTQPFSVPPAPRSLPHEVASHHGIAPLWLGSVAQLACVSVAAGVEVVRALMRKHATLDAAVIVSSDRVYGEDYRMRQVSGVQCDGAAAMLLTRNCRRNRLGGIAMETNAKWWRGSDTVSKNEADMIALEWPYTRRVLDAAVALEAHPLEAYGLLLPHNADMAGWYSLCRAMRIAPERLHAANILAHGHACCSDFAINLADAGLDALARGERVLGAMQSNCGAYAAVTLHPVGRHDA</sequence>
<name>A0A2A7SJ15_BURGA</name>
<protein>
    <submittedName>
        <fullName evidence="1">3-oxoacyl-ACP synthase</fullName>
    </submittedName>
</protein>
<proteinExistence type="predicted"/>
<dbReference type="PANTHER" id="PTHR34069">
    <property type="entry name" value="3-OXOACYL-[ACYL-CARRIER-PROTEIN] SYNTHASE 3"/>
    <property type="match status" value="1"/>
</dbReference>
<dbReference type="GO" id="GO:0016746">
    <property type="term" value="F:acyltransferase activity"/>
    <property type="evidence" value="ECO:0007669"/>
    <property type="project" value="UniProtKB-KW"/>
</dbReference>
<evidence type="ECO:0000313" key="1">
    <source>
        <dbReference type="EMBL" id="PEH43531.1"/>
    </source>
</evidence>
<dbReference type="InterPro" id="IPR016039">
    <property type="entry name" value="Thiolase-like"/>
</dbReference>
<dbReference type="Gene3D" id="3.40.47.10">
    <property type="match status" value="2"/>
</dbReference>
<organism evidence="1 2">
    <name type="scientific">Burkholderia gladioli</name>
    <name type="common">Pseudomonas marginata</name>
    <name type="synonym">Phytomonas marginata</name>
    <dbReference type="NCBI Taxonomy" id="28095"/>
    <lineage>
        <taxon>Bacteria</taxon>
        <taxon>Pseudomonadati</taxon>
        <taxon>Pseudomonadota</taxon>
        <taxon>Betaproteobacteria</taxon>
        <taxon>Burkholderiales</taxon>
        <taxon>Burkholderiaceae</taxon>
        <taxon>Burkholderia</taxon>
    </lineage>
</organism>
<dbReference type="SUPFAM" id="SSF53901">
    <property type="entry name" value="Thiolase-like"/>
    <property type="match status" value="2"/>
</dbReference>
<gene>
    <name evidence="1" type="ORF">CRM94_00215</name>
</gene>
<dbReference type="Proteomes" id="UP000220629">
    <property type="component" value="Unassembled WGS sequence"/>
</dbReference>
<accession>A0A2A7SJ15</accession>
<dbReference type="GO" id="GO:0044550">
    <property type="term" value="P:secondary metabolite biosynthetic process"/>
    <property type="evidence" value="ECO:0007669"/>
    <property type="project" value="TreeGrafter"/>
</dbReference>